<dbReference type="EMBL" id="UYRT01102623">
    <property type="protein sequence ID" value="VDN43368.1"/>
    <property type="molecule type" value="Genomic_DNA"/>
</dbReference>
<reference evidence="1 2" key="2">
    <citation type="submission" date="2018-11" db="EMBL/GenBank/DDBJ databases">
        <authorList>
            <consortium name="Pathogen Informatics"/>
        </authorList>
    </citation>
    <scope>NUCLEOTIDE SEQUENCE [LARGE SCALE GENOMIC DNA]</scope>
</reference>
<name>A0A183EV26_9BILA</name>
<gene>
    <name evidence="1" type="ORF">GPUH_LOCUS24817</name>
</gene>
<protein>
    <submittedName>
        <fullName evidence="3">VWFA domain-containing protein</fullName>
    </submittedName>
</protein>
<keyword evidence="2" id="KW-1185">Reference proteome</keyword>
<dbReference type="WBParaSite" id="GPUH_0002484701-mRNA-1">
    <property type="protein sequence ID" value="GPUH_0002484701-mRNA-1"/>
    <property type="gene ID" value="GPUH_0002484701"/>
</dbReference>
<dbReference type="AlphaFoldDB" id="A0A183EV26"/>
<accession>A0A183EV26</accession>
<evidence type="ECO:0000313" key="3">
    <source>
        <dbReference type="WBParaSite" id="GPUH_0002484701-mRNA-1"/>
    </source>
</evidence>
<sequence>MQKDGIFSGFFETSFSFVTSGIPMNNQQSTPSECKIILIIFDFSSEMKTIEDICGNFELATFPPGHFWTPSTGFVRYYAVSDIFD</sequence>
<reference evidence="3" key="1">
    <citation type="submission" date="2016-06" db="UniProtKB">
        <authorList>
            <consortium name="WormBaseParasite"/>
        </authorList>
    </citation>
    <scope>IDENTIFICATION</scope>
</reference>
<dbReference type="Proteomes" id="UP000271098">
    <property type="component" value="Unassembled WGS sequence"/>
</dbReference>
<proteinExistence type="predicted"/>
<organism evidence="3">
    <name type="scientific">Gongylonema pulchrum</name>
    <dbReference type="NCBI Taxonomy" id="637853"/>
    <lineage>
        <taxon>Eukaryota</taxon>
        <taxon>Metazoa</taxon>
        <taxon>Ecdysozoa</taxon>
        <taxon>Nematoda</taxon>
        <taxon>Chromadorea</taxon>
        <taxon>Rhabditida</taxon>
        <taxon>Spirurina</taxon>
        <taxon>Spiruromorpha</taxon>
        <taxon>Spiruroidea</taxon>
        <taxon>Gongylonematidae</taxon>
        <taxon>Gongylonema</taxon>
    </lineage>
</organism>
<evidence type="ECO:0000313" key="2">
    <source>
        <dbReference type="Proteomes" id="UP000271098"/>
    </source>
</evidence>
<evidence type="ECO:0000313" key="1">
    <source>
        <dbReference type="EMBL" id="VDN43368.1"/>
    </source>
</evidence>